<feature type="non-terminal residue" evidence="1">
    <location>
        <position position="138"/>
    </location>
</feature>
<organism evidence="1 2">
    <name type="scientific">Cherax quadricarinatus</name>
    <name type="common">Australian red claw crayfish</name>
    <dbReference type="NCBI Taxonomy" id="27406"/>
    <lineage>
        <taxon>Eukaryota</taxon>
        <taxon>Metazoa</taxon>
        <taxon>Ecdysozoa</taxon>
        <taxon>Arthropoda</taxon>
        <taxon>Crustacea</taxon>
        <taxon>Multicrustacea</taxon>
        <taxon>Malacostraca</taxon>
        <taxon>Eumalacostraca</taxon>
        <taxon>Eucarida</taxon>
        <taxon>Decapoda</taxon>
        <taxon>Pleocyemata</taxon>
        <taxon>Astacidea</taxon>
        <taxon>Parastacoidea</taxon>
        <taxon>Parastacidae</taxon>
        <taxon>Cherax</taxon>
    </lineage>
</organism>
<protein>
    <submittedName>
        <fullName evidence="1">Uncharacterized protein</fullName>
    </submittedName>
</protein>
<name>A0AAW0X3F6_CHEQU</name>
<keyword evidence="2" id="KW-1185">Reference proteome</keyword>
<sequence length="138" mass="15064">MDYFFVVLTTCVCSSHLPPSVLYVPSPLPPFPFTLFTFIPITSLVIPYHSSLPFLPTLCSLFSYPSYPSCPLPLTSPFFPSSLSPFSTPFLSFPCCSLPPPSHHSLFAFLSPASPLCLSFLSYFLPPPPPPSSSHSLS</sequence>
<evidence type="ECO:0000313" key="2">
    <source>
        <dbReference type="Proteomes" id="UP001445076"/>
    </source>
</evidence>
<accession>A0AAW0X3F6</accession>
<reference evidence="1 2" key="1">
    <citation type="journal article" date="2024" name="BMC Genomics">
        <title>Genome assembly of redclaw crayfish (Cherax quadricarinatus) provides insights into its immune adaptation and hypoxia tolerance.</title>
        <authorList>
            <person name="Liu Z."/>
            <person name="Zheng J."/>
            <person name="Li H."/>
            <person name="Fang K."/>
            <person name="Wang S."/>
            <person name="He J."/>
            <person name="Zhou D."/>
            <person name="Weng S."/>
            <person name="Chi M."/>
            <person name="Gu Z."/>
            <person name="He J."/>
            <person name="Li F."/>
            <person name="Wang M."/>
        </authorList>
    </citation>
    <scope>NUCLEOTIDE SEQUENCE [LARGE SCALE GENOMIC DNA]</scope>
    <source>
        <strain evidence="1">ZL_2023a</strain>
    </source>
</reference>
<proteinExistence type="predicted"/>
<dbReference type="Proteomes" id="UP001445076">
    <property type="component" value="Unassembled WGS sequence"/>
</dbReference>
<reference evidence="1" key="2">
    <citation type="submission" date="2024-01" db="EMBL/GenBank/DDBJ databases">
        <authorList>
            <person name="He J."/>
            <person name="Wang M."/>
            <person name="Zheng J."/>
            <person name="Liu Z."/>
        </authorList>
    </citation>
    <scope>NUCLEOTIDE SEQUENCE</scope>
    <source>
        <strain evidence="1">ZL_2023a</strain>
        <tissue evidence="1">Muscle</tissue>
    </source>
</reference>
<gene>
    <name evidence="1" type="ORF">OTU49_005683</name>
</gene>
<comment type="caution">
    <text evidence="1">The sequence shown here is derived from an EMBL/GenBank/DDBJ whole genome shotgun (WGS) entry which is preliminary data.</text>
</comment>
<dbReference type="EMBL" id="JARKIK010000049">
    <property type="protein sequence ID" value="KAK8734841.1"/>
    <property type="molecule type" value="Genomic_DNA"/>
</dbReference>
<dbReference type="EMBL" id="JARKIK010000049">
    <property type="protein sequence ID" value="KAK8734844.1"/>
    <property type="molecule type" value="Genomic_DNA"/>
</dbReference>
<evidence type="ECO:0000313" key="1">
    <source>
        <dbReference type="EMBL" id="KAK8734844.1"/>
    </source>
</evidence>
<dbReference type="AlphaFoldDB" id="A0AAW0X3F6"/>